<dbReference type="STRING" id="112090.W4GIH8"/>
<dbReference type="GeneID" id="20809665"/>
<dbReference type="PROSITE" id="PS50006">
    <property type="entry name" value="FHA_DOMAIN"/>
    <property type="match status" value="1"/>
</dbReference>
<dbReference type="InterPro" id="IPR036420">
    <property type="entry name" value="BRCT_dom_sf"/>
</dbReference>
<organism evidence="10">
    <name type="scientific">Aphanomyces astaci</name>
    <name type="common">Crayfish plague agent</name>
    <dbReference type="NCBI Taxonomy" id="112090"/>
    <lineage>
        <taxon>Eukaryota</taxon>
        <taxon>Sar</taxon>
        <taxon>Stramenopiles</taxon>
        <taxon>Oomycota</taxon>
        <taxon>Saprolegniomycetes</taxon>
        <taxon>Saprolegniales</taxon>
        <taxon>Verrucalvaceae</taxon>
        <taxon>Aphanomyces</taxon>
    </lineage>
</organism>
<dbReference type="SUPFAM" id="SSF49879">
    <property type="entry name" value="SMAD/FHA domain"/>
    <property type="match status" value="1"/>
</dbReference>
<comment type="subcellular location">
    <subcellularLocation>
        <location evidence="2">Chromosome</location>
    </subcellularLocation>
    <subcellularLocation>
        <location evidence="1">Nucleus</location>
    </subcellularLocation>
</comment>
<feature type="region of interest" description="Disordered" evidence="8">
    <location>
        <begin position="284"/>
        <end position="318"/>
    </location>
</feature>
<dbReference type="InterPro" id="IPR040227">
    <property type="entry name" value="Nibrin-rel"/>
</dbReference>
<dbReference type="EMBL" id="KI913129">
    <property type="protein sequence ID" value="ETV78844.1"/>
    <property type="molecule type" value="Genomic_DNA"/>
</dbReference>
<keyword evidence="5" id="KW-0234">DNA repair</keyword>
<dbReference type="InterPro" id="IPR008984">
    <property type="entry name" value="SMAD_FHA_dom_sf"/>
</dbReference>
<dbReference type="GO" id="GO:0030870">
    <property type="term" value="C:Mre11 complex"/>
    <property type="evidence" value="ECO:0007669"/>
    <property type="project" value="InterPro"/>
</dbReference>
<evidence type="ECO:0000256" key="6">
    <source>
        <dbReference type="ARBA" id="ARBA00023242"/>
    </source>
</evidence>
<keyword evidence="6" id="KW-0539">Nucleus</keyword>
<evidence type="ECO:0000256" key="1">
    <source>
        <dbReference type="ARBA" id="ARBA00004123"/>
    </source>
</evidence>
<keyword evidence="4" id="KW-0227">DNA damage</keyword>
<dbReference type="GO" id="GO:0007095">
    <property type="term" value="P:mitotic G2 DNA damage checkpoint signaling"/>
    <property type="evidence" value="ECO:0007669"/>
    <property type="project" value="InterPro"/>
</dbReference>
<evidence type="ECO:0000259" key="9">
    <source>
        <dbReference type="PROSITE" id="PS50006"/>
    </source>
</evidence>
<dbReference type="GO" id="GO:0003684">
    <property type="term" value="F:damaged DNA binding"/>
    <property type="evidence" value="ECO:0007669"/>
    <property type="project" value="TreeGrafter"/>
</dbReference>
<dbReference type="InterPro" id="IPR000253">
    <property type="entry name" value="FHA_dom"/>
</dbReference>
<feature type="domain" description="FHA" evidence="9">
    <location>
        <begin position="20"/>
        <end position="79"/>
    </location>
</feature>
<keyword evidence="3" id="KW-0158">Chromosome</keyword>
<dbReference type="CDD" id="cd00027">
    <property type="entry name" value="BRCT"/>
    <property type="match status" value="1"/>
</dbReference>
<dbReference type="GO" id="GO:0005694">
    <property type="term" value="C:chromosome"/>
    <property type="evidence" value="ECO:0007669"/>
    <property type="project" value="UniProtKB-SubCell"/>
</dbReference>
<evidence type="ECO:0000313" key="10">
    <source>
        <dbReference type="EMBL" id="ETV78844.1"/>
    </source>
</evidence>
<feature type="region of interest" description="Disordered" evidence="8">
    <location>
        <begin position="193"/>
        <end position="216"/>
    </location>
</feature>
<name>W4GIH8_APHAT</name>
<accession>W4GIH8</accession>
<dbReference type="RefSeq" id="XP_009831563.1">
    <property type="nucleotide sequence ID" value="XM_009833261.1"/>
</dbReference>
<dbReference type="SUPFAM" id="SSF52113">
    <property type="entry name" value="BRCT domain"/>
    <property type="match status" value="1"/>
</dbReference>
<evidence type="ECO:0000256" key="8">
    <source>
        <dbReference type="SAM" id="MobiDB-lite"/>
    </source>
</evidence>
<evidence type="ECO:0000256" key="3">
    <source>
        <dbReference type="ARBA" id="ARBA00022454"/>
    </source>
</evidence>
<evidence type="ECO:0000256" key="5">
    <source>
        <dbReference type="ARBA" id="ARBA00023204"/>
    </source>
</evidence>
<dbReference type="CDD" id="cd22667">
    <property type="entry name" value="FHA_NBN"/>
    <property type="match status" value="1"/>
</dbReference>
<dbReference type="AlphaFoldDB" id="W4GIH8"/>
<evidence type="ECO:0000256" key="2">
    <source>
        <dbReference type="ARBA" id="ARBA00004286"/>
    </source>
</evidence>
<dbReference type="Gene3D" id="3.40.50.10190">
    <property type="entry name" value="BRCT domain"/>
    <property type="match status" value="1"/>
</dbReference>
<evidence type="ECO:0000256" key="4">
    <source>
        <dbReference type="ARBA" id="ARBA00022763"/>
    </source>
</evidence>
<protein>
    <recommendedName>
        <fullName evidence="9">FHA domain-containing protein</fullName>
    </recommendedName>
</protein>
<dbReference type="Pfam" id="PF00498">
    <property type="entry name" value="FHA"/>
    <property type="match status" value="1"/>
</dbReference>
<evidence type="ECO:0000256" key="7">
    <source>
        <dbReference type="ARBA" id="ARBA00044757"/>
    </source>
</evidence>
<gene>
    <name evidence="10" type="ORF">H257_07669</name>
</gene>
<reference evidence="10" key="1">
    <citation type="submission" date="2013-12" db="EMBL/GenBank/DDBJ databases">
        <title>The Genome Sequence of Aphanomyces astaci APO3.</title>
        <authorList>
            <consortium name="The Broad Institute Genomics Platform"/>
            <person name="Russ C."/>
            <person name="Tyler B."/>
            <person name="van West P."/>
            <person name="Dieguez-Uribeondo J."/>
            <person name="Young S.K."/>
            <person name="Zeng Q."/>
            <person name="Gargeya S."/>
            <person name="Fitzgerald M."/>
            <person name="Abouelleil A."/>
            <person name="Alvarado L."/>
            <person name="Chapman S.B."/>
            <person name="Gainer-Dewar J."/>
            <person name="Goldberg J."/>
            <person name="Griggs A."/>
            <person name="Gujja S."/>
            <person name="Hansen M."/>
            <person name="Howarth C."/>
            <person name="Imamovic A."/>
            <person name="Ireland A."/>
            <person name="Larimer J."/>
            <person name="McCowan C."/>
            <person name="Murphy C."/>
            <person name="Pearson M."/>
            <person name="Poon T.W."/>
            <person name="Priest M."/>
            <person name="Roberts A."/>
            <person name="Saif S."/>
            <person name="Shea T."/>
            <person name="Sykes S."/>
            <person name="Wortman J."/>
            <person name="Nusbaum C."/>
            <person name="Birren B."/>
        </authorList>
    </citation>
    <scope>NUCLEOTIDE SEQUENCE [LARGE SCALE GENOMIC DNA]</scope>
    <source>
        <strain evidence="10">APO3</strain>
    </source>
</reference>
<dbReference type="Gene3D" id="2.60.200.20">
    <property type="match status" value="1"/>
</dbReference>
<sequence>MWVLEVESESMSLHLVQGEWSLGRSGNVFNFPKDKSISRNHAEFLVGGILDLENVAELPSFVLVDKKSRFGTYLNDVQISPNTPMPLRAGDKVSFGAKTTILRVRYFKMVARTSRIQKMNRKMLLDGCKAIGMHVVTAAVDDVNYCITDPGKFVATEKVLWAMAHNHPIVASEWVQAILRRKSMAEELPPCDKFLPQHDASSSSSTEERHQPSYASDPRRFSLFSNYLVVFLTSSSMEALVPVMGGQVYAAYNAPDNDEQLVEHLGKSIKDHVLIVYPIGTSGGDGGASEKQQLPPSVPQTKQTSSSLQSRPSVVGHPSEWNNPALLRRVQRLHAAHLAYILHQELAASIIFTKPPTTMTDETVSQMLLQHASSERFEADDDTNQSVDETPLRLGHAYVPQAVELPTGAPLSTSDGTMTPAANTTRSMDLPVVERSTFNLVNATASDALDQQHTPRHDDWVDATLCSSKVGRDSVTGDFKPVYTAVEQTLRPLRVEGSSDEEPPVPQAHQNPQAALVGTCTLGVGHPVLRTSSPVGSDWRRKPFKRLYGDRQPRADPPTHDEADPACIGATVVYDTLVVRRSSPHDEERDGMTHVRYLPRYAAAVPSPLPSSASTHAKTFRKAHVVTMSSRRRLITHFTNVVPVNLERRREIAKEDDELEARERIAEALFVSAMPCPNKIRKRR</sequence>
<dbReference type="PANTHER" id="PTHR12162:SF0">
    <property type="entry name" value="NIBRIN"/>
    <property type="match status" value="1"/>
</dbReference>
<proteinExistence type="inferred from homology"/>
<comment type="similarity">
    <text evidence="7">Belongs to the Nibrin family.</text>
</comment>
<dbReference type="PANTHER" id="PTHR12162">
    <property type="entry name" value="NIBRIN-RELATED"/>
    <property type="match status" value="1"/>
</dbReference>
<dbReference type="VEuPathDB" id="FungiDB:H257_07669"/>
<dbReference type="GO" id="GO:0000724">
    <property type="term" value="P:double-strand break repair via homologous recombination"/>
    <property type="evidence" value="ECO:0007669"/>
    <property type="project" value="TreeGrafter"/>
</dbReference>
<feature type="compositionally biased region" description="Polar residues" evidence="8">
    <location>
        <begin position="290"/>
        <end position="312"/>
    </location>
</feature>
<dbReference type="OrthoDB" id="552194at2759"/>